<dbReference type="Pfam" id="PF07859">
    <property type="entry name" value="Abhydrolase_3"/>
    <property type="match status" value="1"/>
</dbReference>
<evidence type="ECO:0000259" key="1">
    <source>
        <dbReference type="Pfam" id="PF07859"/>
    </source>
</evidence>
<gene>
    <name evidence="3" type="ORF">2_7420_02</name>
</gene>
<dbReference type="InterPro" id="IPR029058">
    <property type="entry name" value="AB_hydrolase_fold"/>
</dbReference>
<dbReference type="EMBL" id="FJ101860">
    <property type="protein sequence ID" value="AFG45990.1"/>
    <property type="molecule type" value="Genomic_DNA"/>
</dbReference>
<dbReference type="Gene3D" id="3.40.50.1820">
    <property type="entry name" value="alpha/beta hydrolase"/>
    <property type="match status" value="1"/>
</dbReference>
<dbReference type="AlphaFoldDB" id="H9V891"/>
<dbReference type="InterPro" id="IPR050466">
    <property type="entry name" value="Carboxylest/Gibb_receptor"/>
</dbReference>
<dbReference type="PANTHER" id="PTHR23024:SF635">
    <property type="entry name" value="OS07G0162700 PROTEIN"/>
    <property type="match status" value="1"/>
</dbReference>
<evidence type="ECO:0000313" key="4">
    <source>
        <dbReference type="EMBL" id="AFG45989.1"/>
    </source>
</evidence>
<dbReference type="EMBL" id="FJ101852">
    <property type="protein sequence ID" value="AFG45982.1"/>
    <property type="molecule type" value="Genomic_DNA"/>
</dbReference>
<dbReference type="SUPFAM" id="SSF53474">
    <property type="entry name" value="alpha/beta-Hydrolases"/>
    <property type="match status" value="1"/>
</dbReference>
<proteinExistence type="predicted"/>
<evidence type="ECO:0000313" key="6">
    <source>
        <dbReference type="EMBL" id="AFG45991.1"/>
    </source>
</evidence>
<dbReference type="InterPro" id="IPR013094">
    <property type="entry name" value="AB_hydrolase_3"/>
</dbReference>
<dbReference type="EMBL" id="FJ101861">
    <property type="protein sequence ID" value="AFG45991.1"/>
    <property type="molecule type" value="Genomic_DNA"/>
</dbReference>
<dbReference type="EMBL" id="FJ101856">
    <property type="protein sequence ID" value="AFG45992.1"/>
    <property type="molecule type" value="Genomic_DNA"/>
</dbReference>
<accession>H9V891</accession>
<evidence type="ECO:0000313" key="7">
    <source>
        <dbReference type="EMBL" id="AFG45992.1"/>
    </source>
</evidence>
<name>H9V891_PINTA</name>
<organism evidence="3">
    <name type="scientific">Pinus taeda</name>
    <name type="common">Loblolly pine</name>
    <dbReference type="NCBI Taxonomy" id="3352"/>
    <lineage>
        <taxon>Eukaryota</taxon>
        <taxon>Viridiplantae</taxon>
        <taxon>Streptophyta</taxon>
        <taxon>Embryophyta</taxon>
        <taxon>Tracheophyta</taxon>
        <taxon>Spermatophyta</taxon>
        <taxon>Pinopsida</taxon>
        <taxon>Pinidae</taxon>
        <taxon>Conifers I</taxon>
        <taxon>Pinales</taxon>
        <taxon>Pinaceae</taxon>
        <taxon>Pinus</taxon>
        <taxon>Pinus subgen. Pinus</taxon>
    </lineage>
</organism>
<dbReference type="EMBL" id="FJ101865">
    <property type="protein sequence ID" value="AFG45989.1"/>
    <property type="molecule type" value="Genomic_DNA"/>
</dbReference>
<evidence type="ECO:0000313" key="2">
    <source>
        <dbReference type="EMBL" id="AFG45982.1"/>
    </source>
</evidence>
<protein>
    <recommendedName>
        <fullName evidence="1">Alpha/beta hydrolase fold-3 domain-containing protein</fullName>
    </recommendedName>
</protein>
<feature type="domain" description="Alpha/beta hydrolase fold-3" evidence="1">
    <location>
        <begin position="11"/>
        <end position="122"/>
    </location>
</feature>
<evidence type="ECO:0000313" key="3">
    <source>
        <dbReference type="EMBL" id="AFG45984.1"/>
    </source>
</evidence>
<dbReference type="EMBL" id="FJ101850">
    <property type="protein sequence ID" value="AFG45984.1"/>
    <property type="molecule type" value="Genomic_DNA"/>
</dbReference>
<sequence>VIVKGSDWNPLKIKGAVMVQPSFGGEQRTQSEIESPEELEQSVRNRMMALPEGADKDHPFCNPLAASSDYPTLAEATLPPLLIVIGGRDMLRDRAKAYYESVVKDGKSAELIAFEEENHGFYGLKQDAECTETLIQHIARFVEAHN</sequence>
<evidence type="ECO:0000313" key="5">
    <source>
        <dbReference type="EMBL" id="AFG45990.1"/>
    </source>
</evidence>
<feature type="non-terminal residue" evidence="3">
    <location>
        <position position="1"/>
    </location>
</feature>
<dbReference type="GO" id="GO:0016787">
    <property type="term" value="F:hydrolase activity"/>
    <property type="evidence" value="ECO:0007669"/>
    <property type="project" value="InterPro"/>
</dbReference>
<reference evidence="3" key="1">
    <citation type="submission" date="2008-08" db="EMBL/GenBank/DDBJ databases">
        <title>Nucleotide Diversity and Divergence in the Loblolly Pine Gene Space.</title>
        <authorList>
            <person name="Neale D.B."/>
            <person name="Wegrzyn J.L."/>
            <person name="Lee J.M."/>
            <person name="Eckert A.J."/>
            <person name="Liechty J.D."/>
            <person name="Stevens K.A."/>
            <person name="Langley C.H."/>
        </authorList>
    </citation>
    <scope>NUCLEOTIDE SEQUENCE</scope>
    <source>
        <strain evidence="4">2263</strain>
        <strain evidence="7">2268</strain>
        <strain evidence="6">2271</strain>
        <strain evidence="2">2273</strain>
        <strain evidence="5">2274</strain>
        <strain evidence="3">2276</strain>
        <tissue evidence="3">Megagametophyte</tissue>
    </source>
</reference>
<dbReference type="PANTHER" id="PTHR23024">
    <property type="entry name" value="ARYLACETAMIDE DEACETYLASE"/>
    <property type="match status" value="1"/>
</dbReference>